<name>K9P987_CYAGP</name>
<organism evidence="5 6">
    <name type="scientific">Cyanobium gracile (strain ATCC 27147 / PCC 6307)</name>
    <dbReference type="NCBI Taxonomy" id="292564"/>
    <lineage>
        <taxon>Bacteria</taxon>
        <taxon>Bacillati</taxon>
        <taxon>Cyanobacteriota</taxon>
        <taxon>Cyanophyceae</taxon>
        <taxon>Synechococcales</taxon>
        <taxon>Prochlorococcaceae</taxon>
        <taxon>Cyanobium</taxon>
    </lineage>
</organism>
<dbReference type="Pfam" id="PF05757">
    <property type="entry name" value="PsbQ"/>
    <property type="match status" value="1"/>
</dbReference>
<protein>
    <submittedName>
        <fullName evidence="5">Photosystem II protein PsbQ</fullName>
    </submittedName>
</protein>
<dbReference type="InterPro" id="IPR017487">
    <property type="entry name" value="PSII_PsbQ_cyanobac"/>
</dbReference>
<evidence type="ECO:0000313" key="6">
    <source>
        <dbReference type="Proteomes" id="UP000010388"/>
    </source>
</evidence>
<dbReference type="STRING" id="292564.Cyagr_2417"/>
<evidence type="ECO:0000256" key="1">
    <source>
        <dbReference type="ARBA" id="ARBA00004370"/>
    </source>
</evidence>
<dbReference type="InterPro" id="IPR023222">
    <property type="entry name" value="PsbQ-like_dom_sf"/>
</dbReference>
<dbReference type="GO" id="GO:0019898">
    <property type="term" value="C:extrinsic component of membrane"/>
    <property type="evidence" value="ECO:0007669"/>
    <property type="project" value="InterPro"/>
</dbReference>
<dbReference type="GO" id="GO:0005509">
    <property type="term" value="F:calcium ion binding"/>
    <property type="evidence" value="ECO:0007669"/>
    <property type="project" value="InterPro"/>
</dbReference>
<dbReference type="GO" id="GO:0009654">
    <property type="term" value="C:photosystem II oxygen evolving complex"/>
    <property type="evidence" value="ECO:0007669"/>
    <property type="project" value="InterPro"/>
</dbReference>
<reference evidence="6" key="1">
    <citation type="journal article" date="2013" name="Proc. Natl. Acad. Sci. U.S.A.">
        <title>Improving the coverage of the cyanobacterial phylum using diversity-driven genome sequencing.</title>
        <authorList>
            <person name="Shih P.M."/>
            <person name="Wu D."/>
            <person name="Latifi A."/>
            <person name="Axen S.D."/>
            <person name="Fewer D.P."/>
            <person name="Talla E."/>
            <person name="Calteau A."/>
            <person name="Cai F."/>
            <person name="Tandeau de Marsac N."/>
            <person name="Rippka R."/>
            <person name="Herdman M."/>
            <person name="Sivonen K."/>
            <person name="Coursin T."/>
            <person name="Laurent T."/>
            <person name="Goodwin L."/>
            <person name="Nolan M."/>
            <person name="Davenport K.W."/>
            <person name="Han C.S."/>
            <person name="Rubin E.M."/>
            <person name="Eisen J.A."/>
            <person name="Woyke T."/>
            <person name="Gugger M."/>
            <person name="Kerfeld C.A."/>
        </authorList>
    </citation>
    <scope>NUCLEOTIDE SEQUENCE [LARGE SCALE GENOMIC DNA]</scope>
    <source>
        <strain evidence="6">ATCC 27147 / PCC 6307</strain>
    </source>
</reference>
<dbReference type="KEGG" id="cgc:Cyagr_2417"/>
<dbReference type="Proteomes" id="UP000010388">
    <property type="component" value="Chromosome"/>
</dbReference>
<evidence type="ECO:0000313" key="5">
    <source>
        <dbReference type="EMBL" id="AFY29523.1"/>
    </source>
</evidence>
<dbReference type="GO" id="GO:0015979">
    <property type="term" value="P:photosynthesis"/>
    <property type="evidence" value="ECO:0007669"/>
    <property type="project" value="InterPro"/>
</dbReference>
<keyword evidence="3" id="KW-0472">Membrane</keyword>
<gene>
    <name evidence="5" type="ordered locus">Cyagr_2417</name>
</gene>
<sequence>MAVATIPAPFSLMGVLRRLSLLAVALVLSVSLVACSGDQTRKPPTISPTDMTLIARQAEGFLAAKERLPELADLVNERNWVFTRNLIHGPMQDLGRQMLYINQRLLPADRAEATKRATKLKASLAKLDEAARLQDGENLRKDYIKVATGFSAYAEVIPAEAIALAESFSAEAKVSNAVPPAPSPNTPAPQPIASGDDA</sequence>
<dbReference type="NCBIfam" id="TIGR03042">
    <property type="entry name" value="PS_II_psbQ_bact"/>
    <property type="match status" value="1"/>
</dbReference>
<dbReference type="AlphaFoldDB" id="K9P987"/>
<dbReference type="InterPro" id="IPR008797">
    <property type="entry name" value="PSII_PsbQ"/>
</dbReference>
<evidence type="ECO:0000256" key="4">
    <source>
        <dbReference type="SAM" id="MobiDB-lite"/>
    </source>
</evidence>
<dbReference type="Gene3D" id="1.20.120.290">
    <property type="entry name" value="Oxygen-evolving enhancer protein 3 (PsbQ), four-helix up-down bundle"/>
    <property type="match status" value="1"/>
</dbReference>
<dbReference type="PATRIC" id="fig|292564.3.peg.2295"/>
<dbReference type="EMBL" id="CP003495">
    <property type="protein sequence ID" value="AFY29523.1"/>
    <property type="molecule type" value="Genomic_DNA"/>
</dbReference>
<feature type="region of interest" description="Disordered" evidence="4">
    <location>
        <begin position="173"/>
        <end position="198"/>
    </location>
</feature>
<comment type="subcellular location">
    <subcellularLocation>
        <location evidence="1">Membrane</location>
    </subcellularLocation>
</comment>
<evidence type="ECO:0000256" key="2">
    <source>
        <dbReference type="ARBA" id="ARBA00023078"/>
    </source>
</evidence>
<feature type="compositionally biased region" description="Pro residues" evidence="4">
    <location>
        <begin position="179"/>
        <end position="190"/>
    </location>
</feature>
<proteinExistence type="predicted"/>
<dbReference type="eggNOG" id="ENOG5032TF7">
    <property type="taxonomic scope" value="Bacteria"/>
</dbReference>
<dbReference type="HOGENOM" id="CLU_118956_0_0_3"/>
<evidence type="ECO:0000256" key="3">
    <source>
        <dbReference type="ARBA" id="ARBA00023136"/>
    </source>
</evidence>
<accession>K9P987</accession>
<dbReference type="SUPFAM" id="SSF101112">
    <property type="entry name" value="Oxygen-evolving enhancer protein 3"/>
    <property type="match status" value="1"/>
</dbReference>
<keyword evidence="2" id="KW-0793">Thylakoid</keyword>